<keyword evidence="12" id="KW-1185">Reference proteome</keyword>
<protein>
    <recommendedName>
        <fullName evidence="10">Ribosomal L1 domain-containing protein 1</fullName>
    </recommendedName>
</protein>
<accession>A0A812B1Q2</accession>
<dbReference type="AlphaFoldDB" id="A0A812B1Q2"/>
<evidence type="ECO:0000313" key="11">
    <source>
        <dbReference type="EMBL" id="CAE1163473.1"/>
    </source>
</evidence>
<comment type="similarity">
    <text evidence="9">Belongs to the universal ribosomal protein uL1 family. Highly divergent.</text>
</comment>
<evidence type="ECO:0000256" key="10">
    <source>
        <dbReference type="ARBA" id="ARBA00070787"/>
    </source>
</evidence>
<dbReference type="CDD" id="cd00403">
    <property type="entry name" value="Ribosomal_L1"/>
    <property type="match status" value="1"/>
</dbReference>
<dbReference type="InterPro" id="IPR023674">
    <property type="entry name" value="Ribosomal_uL1-like"/>
</dbReference>
<evidence type="ECO:0000256" key="5">
    <source>
        <dbReference type="ARBA" id="ARBA00022990"/>
    </source>
</evidence>
<evidence type="ECO:0000256" key="9">
    <source>
        <dbReference type="ARBA" id="ARBA00061550"/>
    </source>
</evidence>
<evidence type="ECO:0000256" key="8">
    <source>
        <dbReference type="ARBA" id="ARBA00054167"/>
    </source>
</evidence>
<keyword evidence="3" id="KW-0597">Phosphoprotein</keyword>
<evidence type="ECO:0000256" key="4">
    <source>
        <dbReference type="ARBA" id="ARBA00022843"/>
    </source>
</evidence>
<dbReference type="GO" id="GO:0003723">
    <property type="term" value="F:RNA binding"/>
    <property type="evidence" value="ECO:0007669"/>
    <property type="project" value="InterPro"/>
</dbReference>
<dbReference type="GO" id="GO:0005730">
    <property type="term" value="C:nucleolus"/>
    <property type="evidence" value="ECO:0007669"/>
    <property type="project" value="UniProtKB-SubCell"/>
</dbReference>
<dbReference type="SUPFAM" id="SSF56808">
    <property type="entry name" value="Ribosomal protein L1"/>
    <property type="match status" value="1"/>
</dbReference>
<reference evidence="11" key="1">
    <citation type="submission" date="2021-01" db="EMBL/GenBank/DDBJ databases">
        <authorList>
            <person name="Li R."/>
            <person name="Bekaert M."/>
        </authorList>
    </citation>
    <scope>NUCLEOTIDE SEQUENCE</scope>
    <source>
        <strain evidence="11">Farmed</strain>
    </source>
</reference>
<dbReference type="InterPro" id="IPR050257">
    <property type="entry name" value="eL8/uL1-like"/>
</dbReference>
<evidence type="ECO:0000256" key="2">
    <source>
        <dbReference type="ARBA" id="ARBA00022499"/>
    </source>
</evidence>
<keyword evidence="2" id="KW-1017">Isopeptide bond</keyword>
<comment type="subcellular location">
    <subcellularLocation>
        <location evidence="1">Nucleus</location>
        <location evidence="1">Nucleolus</location>
    </subcellularLocation>
</comment>
<comment type="caution">
    <text evidence="11">The sequence shown here is derived from an EMBL/GenBank/DDBJ whole genome shotgun (WGS) entry which is preliminary data.</text>
</comment>
<keyword evidence="7" id="KW-0539">Nucleus</keyword>
<dbReference type="PANTHER" id="PTHR23105">
    <property type="entry name" value="RIBOSOMAL PROTEIN L7AE FAMILY MEMBER"/>
    <property type="match status" value="1"/>
</dbReference>
<organism evidence="11 12">
    <name type="scientific">Acanthosepion pharaonis</name>
    <name type="common">Pharaoh cuttlefish</name>
    <name type="synonym">Sepia pharaonis</name>
    <dbReference type="NCBI Taxonomy" id="158019"/>
    <lineage>
        <taxon>Eukaryota</taxon>
        <taxon>Metazoa</taxon>
        <taxon>Spiralia</taxon>
        <taxon>Lophotrochozoa</taxon>
        <taxon>Mollusca</taxon>
        <taxon>Cephalopoda</taxon>
        <taxon>Coleoidea</taxon>
        <taxon>Decapodiformes</taxon>
        <taxon>Sepiida</taxon>
        <taxon>Sepiina</taxon>
        <taxon>Sepiidae</taxon>
        <taxon>Acanthosepion</taxon>
    </lineage>
</organism>
<dbReference type="InterPro" id="IPR028364">
    <property type="entry name" value="Ribosomal_uL1/biogenesis"/>
</dbReference>
<gene>
    <name evidence="11" type="ORF">SPHA_7676</name>
</gene>
<dbReference type="FunFam" id="3.40.50.790:FF:000004">
    <property type="entry name" value="Ribosomal L1 domain-containing 1-like 1"/>
    <property type="match status" value="1"/>
</dbReference>
<evidence type="ECO:0000256" key="3">
    <source>
        <dbReference type="ARBA" id="ARBA00022553"/>
    </source>
</evidence>
<keyword evidence="5" id="KW-0007">Acetylation</keyword>
<proteinExistence type="inferred from homology"/>
<evidence type="ECO:0000313" key="12">
    <source>
        <dbReference type="Proteomes" id="UP000597762"/>
    </source>
</evidence>
<sequence length="313" mass="35308">MASRISNLTEQQVLEPTKALLEYLKKTRSNAELFDVPTKILLTVTFKLIPIVKNKVVKIKVPNGLKFCNQDVCLFVRDLKRGERDYEPSQVHFKEMLASKGIDYISEVIPLKCLKLEYRQIEAKKNLCNKYDLFLADDRIFGNLPRTLGKDFARRKRIPIQVKMTAKDLKKELDQAVNNAYMVITGKGSCSLVHIANSNMTDKEIAANILMAAKVLAEVVPGGAENIRNIYIKTEDSPSLPVYIAKPGCDTQLPATGKIPKKPEPEVINWSLRAKAFVTESNDIYLCSKSGERKLLWGGSDFSNMPEKKRLFA</sequence>
<dbReference type="Gene3D" id="3.40.50.790">
    <property type="match status" value="1"/>
</dbReference>
<evidence type="ECO:0000256" key="1">
    <source>
        <dbReference type="ARBA" id="ARBA00004604"/>
    </source>
</evidence>
<keyword evidence="4" id="KW-0832">Ubl conjugation</keyword>
<comment type="function">
    <text evidence="8">Regulates cellular senescence through inhibition of PTEN translation. Acts as a pro-apoptotic regulator in response to DNA damage.</text>
</comment>
<evidence type="ECO:0000256" key="7">
    <source>
        <dbReference type="ARBA" id="ARBA00023242"/>
    </source>
</evidence>
<name>A0A812B1Q2_ACAPH</name>
<dbReference type="Proteomes" id="UP000597762">
    <property type="component" value="Unassembled WGS sequence"/>
</dbReference>
<dbReference type="Pfam" id="PF00687">
    <property type="entry name" value="Ribosomal_L1"/>
    <property type="match status" value="1"/>
</dbReference>
<evidence type="ECO:0000256" key="6">
    <source>
        <dbReference type="ARBA" id="ARBA00023054"/>
    </source>
</evidence>
<dbReference type="EMBL" id="CAHIKZ030000247">
    <property type="protein sequence ID" value="CAE1163473.1"/>
    <property type="molecule type" value="Genomic_DNA"/>
</dbReference>
<dbReference type="OrthoDB" id="10251727at2759"/>
<keyword evidence="6" id="KW-0175">Coiled coil</keyword>
<dbReference type="InterPro" id="IPR016095">
    <property type="entry name" value="Ribosomal_uL1_3-a/b-sand"/>
</dbReference>